<name>A0A1T4Z0C1_9BACL</name>
<keyword evidence="1" id="KW-0472">Membrane</keyword>
<dbReference type="AlphaFoldDB" id="A0A1T4Z0C1"/>
<keyword evidence="1" id="KW-0812">Transmembrane</keyword>
<dbReference type="Pfam" id="PF11518">
    <property type="entry name" value="DUF3221"/>
    <property type="match status" value="1"/>
</dbReference>
<sequence length="311" mass="35980">MNEVKRSLDRIVGDVTTDKEELKQRVLSGKRKSKRKNPFPLVATVIVMTAVLLFTFNVFQGEYLKKDGSEYEVNEELYDLLLKSEQHEIEDPDELRTVVMQRLVESDSLIEYAKSLGYEADEQAMKEELAKEQQTFFEGFNEEELNSVEQTQLENFGYTYEQYFQTIHKHTIQFTAAVEWLDHNPPAEHTTQREVLDAFLGTHADVITEFMEKKQIPPADPSSVYVEFEGLVAAIENRRVLVVQGVEKDQIEGMSAEEIQDAAYDSAWFEFDETIEQLALYRQINVTFDPLSYPVSQAEQEKVFEDVSGWE</sequence>
<evidence type="ECO:0008006" key="4">
    <source>
        <dbReference type="Google" id="ProtNLM"/>
    </source>
</evidence>
<feature type="transmembrane region" description="Helical" evidence="1">
    <location>
        <begin position="39"/>
        <end position="59"/>
    </location>
</feature>
<dbReference type="InterPro" id="IPR021598">
    <property type="entry name" value="DUF3221"/>
</dbReference>
<gene>
    <name evidence="2" type="ORF">SAMN04244570_0281</name>
</gene>
<evidence type="ECO:0000313" key="2">
    <source>
        <dbReference type="EMBL" id="SKB07011.1"/>
    </source>
</evidence>
<evidence type="ECO:0000256" key="1">
    <source>
        <dbReference type="SAM" id="Phobius"/>
    </source>
</evidence>
<proteinExistence type="predicted"/>
<reference evidence="3" key="1">
    <citation type="submission" date="2017-02" db="EMBL/GenBank/DDBJ databases">
        <authorList>
            <person name="Varghese N."/>
            <person name="Submissions S."/>
        </authorList>
    </citation>
    <scope>NUCLEOTIDE SEQUENCE [LARGE SCALE GENOMIC DNA]</scope>
    <source>
        <strain evidence="3">DSM 23966</strain>
    </source>
</reference>
<dbReference type="EMBL" id="FUYJ01000012">
    <property type="protein sequence ID" value="SKB07011.1"/>
    <property type="molecule type" value="Genomic_DNA"/>
</dbReference>
<protein>
    <recommendedName>
        <fullName evidence="4">SurA N-terminal domain-containing protein</fullName>
    </recommendedName>
</protein>
<evidence type="ECO:0000313" key="3">
    <source>
        <dbReference type="Proteomes" id="UP000190042"/>
    </source>
</evidence>
<dbReference type="Proteomes" id="UP000190042">
    <property type="component" value="Unassembled WGS sequence"/>
</dbReference>
<keyword evidence="1" id="KW-1133">Transmembrane helix</keyword>
<accession>A0A1T4Z0C1</accession>
<keyword evidence="3" id="KW-1185">Reference proteome</keyword>
<organism evidence="2 3">
    <name type="scientific">Sporosarcina newyorkensis</name>
    <dbReference type="NCBI Taxonomy" id="759851"/>
    <lineage>
        <taxon>Bacteria</taxon>
        <taxon>Bacillati</taxon>
        <taxon>Bacillota</taxon>
        <taxon>Bacilli</taxon>
        <taxon>Bacillales</taxon>
        <taxon>Caryophanaceae</taxon>
        <taxon>Sporosarcina</taxon>
    </lineage>
</organism>